<feature type="compositionally biased region" description="Low complexity" evidence="1">
    <location>
        <begin position="72"/>
        <end position="146"/>
    </location>
</feature>
<proteinExistence type="predicted"/>
<feature type="domain" description="DUF7732" evidence="3">
    <location>
        <begin position="156"/>
        <end position="281"/>
    </location>
</feature>
<dbReference type="InterPro" id="IPR056634">
    <property type="entry name" value="DUF7732"/>
</dbReference>
<keyword evidence="2" id="KW-0732">Signal</keyword>
<evidence type="ECO:0000256" key="2">
    <source>
        <dbReference type="SAM" id="SignalP"/>
    </source>
</evidence>
<sequence length="319" mass="32177">MKLFNIIAAFALLDATVTAVAIPETSNLRSVETAQQQPDQQQRDESSTYTFFADLWKRRGGGGSGGRGGGSSSSSSGSSSSGGSSSGSSSSGSSGSSSSSGKSGSGSSSSSGKSGSSSSSSSSSGSSSGRGSTTSSTGGRTSTGSGVRPSYGGGKYYGGGTTVPYRAGSRSTGGISPLPFLFVGSAIAFWPGLWYHPVYLYPYTNHWSYHNQSSNQNETKPVQCGCDAYQECGCDDNANQTYVDSVIGNGSYNSLNKTLVTVGNVNGTETILLNGTLPNGTTASGGTESASAGVGLRELAQFAGWWPLVATATAMVVFA</sequence>
<evidence type="ECO:0000313" key="5">
    <source>
        <dbReference type="Proteomes" id="UP000078559"/>
    </source>
</evidence>
<feature type="compositionally biased region" description="Gly residues" evidence="1">
    <location>
        <begin position="61"/>
        <end position="71"/>
    </location>
</feature>
<feature type="signal peptide" evidence="2">
    <location>
        <begin position="1"/>
        <end position="19"/>
    </location>
</feature>
<name>A0A194W238_CYTMA</name>
<accession>A0A194W238</accession>
<dbReference type="EMBL" id="CM003103">
    <property type="protein sequence ID" value="KUI70591.1"/>
    <property type="molecule type" value="Genomic_DNA"/>
</dbReference>
<dbReference type="AlphaFoldDB" id="A0A194W238"/>
<keyword evidence="5" id="KW-1185">Reference proteome</keyword>
<evidence type="ECO:0000256" key="1">
    <source>
        <dbReference type="SAM" id="MobiDB-lite"/>
    </source>
</evidence>
<dbReference type="Pfam" id="PF24866">
    <property type="entry name" value="DUF7732"/>
    <property type="match status" value="1"/>
</dbReference>
<dbReference type="PANTHER" id="PTHR42091:SF1">
    <property type="entry name" value="CONSERVED GLYCINE-RICH PROTEIN (AFU_ORTHOLOGUE AFUA_7G02440)"/>
    <property type="match status" value="1"/>
</dbReference>
<dbReference type="PANTHER" id="PTHR42091">
    <property type="entry name" value="CONSERVED GLYCINE-RICH PROTEIN (AFU_ORTHOLOGUE AFUA_7G02440)"/>
    <property type="match status" value="1"/>
</dbReference>
<dbReference type="Proteomes" id="UP000078559">
    <property type="component" value="Chromosome 6"/>
</dbReference>
<gene>
    <name evidence="4" type="ORF">VM1G_06063</name>
</gene>
<feature type="chain" id="PRO_5008267035" description="DUF7732 domain-containing protein" evidence="2">
    <location>
        <begin position="20"/>
        <end position="319"/>
    </location>
</feature>
<dbReference type="OrthoDB" id="5425547at2759"/>
<evidence type="ECO:0000313" key="4">
    <source>
        <dbReference type="EMBL" id="KUI70591.1"/>
    </source>
</evidence>
<protein>
    <recommendedName>
        <fullName evidence="3">DUF7732 domain-containing protein</fullName>
    </recommendedName>
</protein>
<reference evidence="4" key="1">
    <citation type="submission" date="2014-12" db="EMBL/GenBank/DDBJ databases">
        <title>Genome Sequence of Valsa Canker Pathogens Uncovers a Specific Adaption of Colonization on Woody Bark.</title>
        <authorList>
            <person name="Yin Z."/>
            <person name="Liu H."/>
            <person name="Gao X."/>
            <person name="Li Z."/>
            <person name="Song N."/>
            <person name="Ke X."/>
            <person name="Dai Q."/>
            <person name="Wu Y."/>
            <person name="Sun Y."/>
            <person name="Xu J.-R."/>
            <person name="Kang Z.K."/>
            <person name="Wang L."/>
            <person name="Huang L."/>
        </authorList>
    </citation>
    <scope>NUCLEOTIDE SEQUENCE [LARGE SCALE GENOMIC DNA]</scope>
    <source>
        <strain evidence="4">03-8</strain>
    </source>
</reference>
<evidence type="ECO:0000259" key="3">
    <source>
        <dbReference type="Pfam" id="PF24866"/>
    </source>
</evidence>
<organism evidence="4 5">
    <name type="scientific">Cytospora mali</name>
    <name type="common">Apple Valsa canker fungus</name>
    <name type="synonym">Valsa mali</name>
    <dbReference type="NCBI Taxonomy" id="578113"/>
    <lineage>
        <taxon>Eukaryota</taxon>
        <taxon>Fungi</taxon>
        <taxon>Dikarya</taxon>
        <taxon>Ascomycota</taxon>
        <taxon>Pezizomycotina</taxon>
        <taxon>Sordariomycetes</taxon>
        <taxon>Sordariomycetidae</taxon>
        <taxon>Diaporthales</taxon>
        <taxon>Cytosporaceae</taxon>
        <taxon>Cytospora</taxon>
    </lineage>
</organism>
<feature type="region of interest" description="Disordered" evidence="1">
    <location>
        <begin position="27"/>
        <end position="153"/>
    </location>
</feature>